<organism evidence="2 3">
    <name type="scientific">Companilactobacillus suantsaicola</name>
    <dbReference type="NCBI Taxonomy" id="2487723"/>
    <lineage>
        <taxon>Bacteria</taxon>
        <taxon>Bacillati</taxon>
        <taxon>Bacillota</taxon>
        <taxon>Bacilli</taxon>
        <taxon>Lactobacillales</taxon>
        <taxon>Lactobacillaceae</taxon>
        <taxon>Companilactobacillus</taxon>
    </lineage>
</organism>
<reference evidence="2 3" key="1">
    <citation type="submission" date="2018-10" db="EMBL/GenBank/DDBJ databases">
        <title>Lactobacillus sp. R7 and Lactobacillus sp. R19 isolated from fermented mustard green product of Taiwan.</title>
        <authorList>
            <person name="Lin S.-T."/>
        </authorList>
    </citation>
    <scope>NUCLEOTIDE SEQUENCE [LARGE SCALE GENOMIC DNA]</scope>
    <source>
        <strain evidence="2 3">BCRC 81127</strain>
    </source>
</reference>
<gene>
    <name evidence="2" type="ORF">EGT49_00685</name>
</gene>
<name>A0A4Z0JTJ4_9LACO</name>
<dbReference type="PROSITE" id="PS51094">
    <property type="entry name" value="PTS_EIIA_TYPE_2"/>
    <property type="match status" value="1"/>
</dbReference>
<evidence type="ECO:0000313" key="2">
    <source>
        <dbReference type="EMBL" id="TGD25427.1"/>
    </source>
</evidence>
<dbReference type="GO" id="GO:0030295">
    <property type="term" value="F:protein kinase activator activity"/>
    <property type="evidence" value="ECO:0007669"/>
    <property type="project" value="TreeGrafter"/>
</dbReference>
<dbReference type="Gene3D" id="3.40.930.10">
    <property type="entry name" value="Mannitol-specific EII, Chain A"/>
    <property type="match status" value="1"/>
</dbReference>
<protein>
    <submittedName>
        <fullName evidence="2">PTS sugar transporter subunit IIA</fullName>
    </submittedName>
</protein>
<evidence type="ECO:0000313" key="3">
    <source>
        <dbReference type="Proteomes" id="UP000298021"/>
    </source>
</evidence>
<dbReference type="PANTHER" id="PTHR47738:SF1">
    <property type="entry name" value="NITROGEN REGULATORY PROTEIN"/>
    <property type="match status" value="1"/>
</dbReference>
<dbReference type="EMBL" id="RKLY01000001">
    <property type="protein sequence ID" value="TGD25427.1"/>
    <property type="molecule type" value="Genomic_DNA"/>
</dbReference>
<dbReference type="PANTHER" id="PTHR47738">
    <property type="entry name" value="PTS SYSTEM FRUCTOSE-LIKE EIIA COMPONENT-RELATED"/>
    <property type="match status" value="1"/>
</dbReference>
<feature type="domain" description="PTS EIIA type-2" evidence="1">
    <location>
        <begin position="36"/>
        <end position="181"/>
    </location>
</feature>
<dbReference type="RefSeq" id="WP_135371038.1">
    <property type="nucleotide sequence ID" value="NZ_RKLY01000001.1"/>
</dbReference>
<accession>A0A4Z0JTJ4</accession>
<proteinExistence type="predicted"/>
<keyword evidence="3" id="KW-1185">Reference proteome</keyword>
<comment type="caution">
    <text evidence="2">The sequence shown here is derived from an EMBL/GenBank/DDBJ whole genome shotgun (WGS) entry which is preliminary data.</text>
</comment>
<dbReference type="InterPro" id="IPR016152">
    <property type="entry name" value="PTrfase/Anion_transptr"/>
</dbReference>
<dbReference type="Pfam" id="PF00359">
    <property type="entry name" value="PTS_EIIA_2"/>
    <property type="match status" value="1"/>
</dbReference>
<dbReference type="OrthoDB" id="2321505at2"/>
<dbReference type="InterPro" id="IPR002178">
    <property type="entry name" value="PTS_EIIA_type-2_dom"/>
</dbReference>
<sequence length="181" mass="20439">MANSLWKRFKDAFSSDDQPIQTNDVHSMANKSRAQEEEKCDFTQILTSEHIFTEEDLHSQSEVLKRLSQVSGENQEEIYGALLVREKQASTNLGEGMALPHVQSENISKLTMIILKLENPIDWGNDKVSLVFGLLIPKPDSDFEHVKYMAGLSKKLLKPSFVYALKEATTAEQIINLLTQS</sequence>
<keyword evidence="2" id="KW-0762">Sugar transport</keyword>
<dbReference type="CDD" id="cd00211">
    <property type="entry name" value="PTS_IIA_fru"/>
    <property type="match status" value="1"/>
</dbReference>
<dbReference type="SUPFAM" id="SSF55804">
    <property type="entry name" value="Phoshotransferase/anion transport protein"/>
    <property type="match status" value="1"/>
</dbReference>
<dbReference type="Proteomes" id="UP000298021">
    <property type="component" value="Unassembled WGS sequence"/>
</dbReference>
<keyword evidence="2" id="KW-0813">Transport</keyword>
<dbReference type="AlphaFoldDB" id="A0A4Z0JTJ4"/>
<evidence type="ECO:0000259" key="1">
    <source>
        <dbReference type="PROSITE" id="PS51094"/>
    </source>
</evidence>
<dbReference type="InterPro" id="IPR051541">
    <property type="entry name" value="PTS_SugarTrans_NitroReg"/>
</dbReference>